<comment type="caution">
    <text evidence="7">The sequence shown here is derived from an EMBL/GenBank/DDBJ whole genome shotgun (WGS) entry which is preliminary data.</text>
</comment>
<organism evidence="7 8">
    <name type="scientific">Lasiosphaeria miniovina</name>
    <dbReference type="NCBI Taxonomy" id="1954250"/>
    <lineage>
        <taxon>Eukaryota</taxon>
        <taxon>Fungi</taxon>
        <taxon>Dikarya</taxon>
        <taxon>Ascomycota</taxon>
        <taxon>Pezizomycotina</taxon>
        <taxon>Sordariomycetes</taxon>
        <taxon>Sordariomycetidae</taxon>
        <taxon>Sordariales</taxon>
        <taxon>Lasiosphaeriaceae</taxon>
        <taxon>Lasiosphaeria</taxon>
    </lineage>
</organism>
<evidence type="ECO:0000256" key="4">
    <source>
        <dbReference type="PROSITE-ProRule" id="PRU01161"/>
    </source>
</evidence>
<reference evidence="7" key="1">
    <citation type="submission" date="2023-06" db="EMBL/GenBank/DDBJ databases">
        <title>Genome-scale phylogeny and comparative genomics of the fungal order Sordariales.</title>
        <authorList>
            <consortium name="Lawrence Berkeley National Laboratory"/>
            <person name="Hensen N."/>
            <person name="Bonometti L."/>
            <person name="Westerberg I."/>
            <person name="Brannstrom I.O."/>
            <person name="Guillou S."/>
            <person name="Cros-Aarteil S."/>
            <person name="Calhoun S."/>
            <person name="Haridas S."/>
            <person name="Kuo A."/>
            <person name="Mondo S."/>
            <person name="Pangilinan J."/>
            <person name="Riley R."/>
            <person name="LaButti K."/>
            <person name="Andreopoulos B."/>
            <person name="Lipzen A."/>
            <person name="Chen C."/>
            <person name="Yanf M."/>
            <person name="Daum C."/>
            <person name="Ng V."/>
            <person name="Clum A."/>
            <person name="Steindorff A."/>
            <person name="Ohm R."/>
            <person name="Martin F."/>
            <person name="Silar P."/>
            <person name="Natvig D."/>
            <person name="Lalanne C."/>
            <person name="Gautier V."/>
            <person name="Ament-velasquez S.L."/>
            <person name="Kruys A."/>
            <person name="Hutchinson M.I."/>
            <person name="Powell A.J."/>
            <person name="Barry K."/>
            <person name="Miller A.N."/>
            <person name="Grigoriev I.V."/>
            <person name="Debuchy R."/>
            <person name="Gladieux P."/>
            <person name="Thoren M.H."/>
            <person name="Johannesson H."/>
        </authorList>
    </citation>
    <scope>NUCLEOTIDE SEQUENCE</scope>
    <source>
        <strain evidence="7">SMH2392-1A</strain>
    </source>
</reference>
<dbReference type="GO" id="GO:0047499">
    <property type="term" value="F:calcium-independent phospholipase A2 activity"/>
    <property type="evidence" value="ECO:0007669"/>
    <property type="project" value="TreeGrafter"/>
</dbReference>
<dbReference type="GO" id="GO:0046486">
    <property type="term" value="P:glycerolipid metabolic process"/>
    <property type="evidence" value="ECO:0007669"/>
    <property type="project" value="UniProtKB-ARBA"/>
</dbReference>
<dbReference type="InterPro" id="IPR002641">
    <property type="entry name" value="PNPLA_dom"/>
</dbReference>
<dbReference type="Pfam" id="PF01734">
    <property type="entry name" value="Patatin"/>
    <property type="match status" value="1"/>
</dbReference>
<name>A0AA40DSB8_9PEZI</name>
<feature type="short sequence motif" description="DGA/G" evidence="4">
    <location>
        <begin position="366"/>
        <end position="368"/>
    </location>
</feature>
<dbReference type="EMBL" id="JAUIRO010000005">
    <property type="protein sequence ID" value="KAK0713705.1"/>
    <property type="molecule type" value="Genomic_DNA"/>
</dbReference>
<feature type="short sequence motif" description="GXGXXG" evidence="4">
    <location>
        <begin position="65"/>
        <end position="70"/>
    </location>
</feature>
<feature type="domain" description="PNPLA" evidence="6">
    <location>
        <begin position="61"/>
        <end position="380"/>
    </location>
</feature>
<dbReference type="SUPFAM" id="SSF52151">
    <property type="entry name" value="FabD/lysophospholipase-like"/>
    <property type="match status" value="1"/>
</dbReference>
<evidence type="ECO:0000256" key="1">
    <source>
        <dbReference type="ARBA" id="ARBA00022801"/>
    </source>
</evidence>
<accession>A0AA40DSB8</accession>
<dbReference type="GO" id="GO:0016042">
    <property type="term" value="P:lipid catabolic process"/>
    <property type="evidence" value="ECO:0007669"/>
    <property type="project" value="UniProtKB-UniRule"/>
</dbReference>
<keyword evidence="8" id="KW-1185">Reference proteome</keyword>
<proteinExistence type="predicted"/>
<dbReference type="Proteomes" id="UP001172101">
    <property type="component" value="Unassembled WGS sequence"/>
</dbReference>
<feature type="short sequence motif" description="GXSXG" evidence="4">
    <location>
        <begin position="138"/>
        <end position="142"/>
    </location>
</feature>
<feature type="active site" description="Nucleophile" evidence="4">
    <location>
        <position position="140"/>
    </location>
</feature>
<dbReference type="RefSeq" id="XP_060295028.1">
    <property type="nucleotide sequence ID" value="XM_060434660.1"/>
</dbReference>
<protein>
    <submittedName>
        <fullName evidence="7">Acyl transferase/acyl hydrolase/lysophospholipase</fullName>
    </submittedName>
</protein>
<evidence type="ECO:0000256" key="3">
    <source>
        <dbReference type="ARBA" id="ARBA00023098"/>
    </source>
</evidence>
<gene>
    <name evidence="7" type="ORF">B0T26DRAFT_369693</name>
</gene>
<dbReference type="GeneID" id="85317930"/>
<evidence type="ECO:0000313" key="7">
    <source>
        <dbReference type="EMBL" id="KAK0713705.1"/>
    </source>
</evidence>
<dbReference type="GO" id="GO:0019369">
    <property type="term" value="P:arachidonate metabolic process"/>
    <property type="evidence" value="ECO:0007669"/>
    <property type="project" value="TreeGrafter"/>
</dbReference>
<dbReference type="GO" id="GO:0016740">
    <property type="term" value="F:transferase activity"/>
    <property type="evidence" value="ECO:0007669"/>
    <property type="project" value="UniProtKB-KW"/>
</dbReference>
<dbReference type="InterPro" id="IPR016035">
    <property type="entry name" value="Acyl_Trfase/lysoPLipase"/>
</dbReference>
<feature type="region of interest" description="Disordered" evidence="5">
    <location>
        <begin position="1"/>
        <end position="50"/>
    </location>
</feature>
<dbReference type="PROSITE" id="PS51635">
    <property type="entry name" value="PNPLA"/>
    <property type="match status" value="1"/>
</dbReference>
<evidence type="ECO:0000256" key="5">
    <source>
        <dbReference type="SAM" id="MobiDB-lite"/>
    </source>
</evidence>
<feature type="active site" description="Proton acceptor" evidence="4">
    <location>
        <position position="366"/>
    </location>
</feature>
<keyword evidence="3 4" id="KW-0443">Lipid metabolism</keyword>
<dbReference type="AlphaFoldDB" id="A0AA40DSB8"/>
<evidence type="ECO:0000256" key="2">
    <source>
        <dbReference type="ARBA" id="ARBA00022963"/>
    </source>
</evidence>
<keyword evidence="7" id="KW-0808">Transferase</keyword>
<keyword evidence="2 4" id="KW-0442">Lipid degradation</keyword>
<dbReference type="PANTHER" id="PTHR24185">
    <property type="entry name" value="CALCIUM-INDEPENDENT PHOSPHOLIPASE A2-GAMMA"/>
    <property type="match status" value="1"/>
</dbReference>
<dbReference type="PANTHER" id="PTHR24185:SF1">
    <property type="entry name" value="CALCIUM-INDEPENDENT PHOSPHOLIPASE A2-GAMMA"/>
    <property type="match status" value="1"/>
</dbReference>
<evidence type="ECO:0000313" key="8">
    <source>
        <dbReference type="Proteomes" id="UP001172101"/>
    </source>
</evidence>
<dbReference type="Gene3D" id="3.40.1090.10">
    <property type="entry name" value="Cytosolic phospholipase A2 catalytic domain"/>
    <property type="match status" value="1"/>
</dbReference>
<evidence type="ECO:0000259" key="6">
    <source>
        <dbReference type="PROSITE" id="PS51635"/>
    </source>
</evidence>
<keyword evidence="1 4" id="KW-0378">Hydrolase</keyword>
<sequence>MSSGIGPASTHEQPAEASPVSESPAGYSSQEQDPDDEPEHFHRRQLSGVHPESAWAQQNVLTFDGGGVRGYYSLLQLQKLFEYIEIEEKAQNERLDAMERMRPEDLSSFSPCGQPRHMSHCPTFRPYLPCHYFDYIGGTSTGALITTMLARLRMPVEDCLDEYKRLAGSIFGSPRWVHKVGFPGLVINKNKFSTANLEGTIKDVIRRRGEAANVQDEAMLLTTQKGLCRAIIVVDMSAPKDGGSGRVDAPWIFRSYDNFHKDTKPKTDQDHAVLQRVDTESFLNAEGPRNAGQGTKFAAWKVARAATAAPLYFKPLEVALDDGEVVSRKTTIARLTRTFAVGVRAGSGNAGSSTAAIPERTARFTDGGFGRANNPSEEVLRELKSILKKRYKKIGTWVSIGTARPIPKSDPKRQTLHNTTLLSYAKLGDPEPVNEMMKMESREKFAYYRLNEVNGLPGVDMDEWQPRHSGEATMEKMKNAFATWASEAENVERFQECARALVRNRRERARESMSLWERYAMGRFYFCPESDCIYDPDETWHYRSTFERHLGSVHRKNAAAIRDTLDKCEYCWEYKPPKPHK</sequence>
<dbReference type="GO" id="GO:0016020">
    <property type="term" value="C:membrane"/>
    <property type="evidence" value="ECO:0007669"/>
    <property type="project" value="TreeGrafter"/>
</dbReference>